<keyword evidence="3" id="KW-1185">Reference proteome</keyword>
<dbReference type="RefSeq" id="WP_072863113.1">
    <property type="nucleotide sequence ID" value="NZ_FQUX01000005.1"/>
</dbReference>
<dbReference type="EMBL" id="FQUX01000005">
    <property type="protein sequence ID" value="SHF58731.1"/>
    <property type="molecule type" value="Genomic_DNA"/>
</dbReference>
<evidence type="ECO:0000313" key="3">
    <source>
        <dbReference type="Proteomes" id="UP000184406"/>
    </source>
</evidence>
<name>A0A1M5CVE5_9FLAO</name>
<dbReference type="Proteomes" id="UP000184406">
    <property type="component" value="Unassembled WGS sequence"/>
</dbReference>
<accession>A0A1M5CVE5</accession>
<dbReference type="PANTHER" id="PTHR12110">
    <property type="entry name" value="HYDROXYPYRUVATE ISOMERASE"/>
    <property type="match status" value="1"/>
</dbReference>
<dbReference type="InterPro" id="IPR036237">
    <property type="entry name" value="Xyl_isomerase-like_sf"/>
</dbReference>
<gene>
    <name evidence="2" type="ORF">SAMN03080594_105216</name>
</gene>
<dbReference type="Gene3D" id="3.20.20.150">
    <property type="entry name" value="Divalent-metal-dependent TIM barrel enzymes"/>
    <property type="match status" value="1"/>
</dbReference>
<protein>
    <submittedName>
        <fullName evidence="2">2-keto-myo-inositol dehydratase</fullName>
    </submittedName>
</protein>
<dbReference type="SUPFAM" id="SSF51658">
    <property type="entry name" value="Xylose isomerase-like"/>
    <property type="match status" value="1"/>
</dbReference>
<dbReference type="PANTHER" id="PTHR12110:SF41">
    <property type="entry name" value="INOSOSE DEHYDRATASE"/>
    <property type="match status" value="1"/>
</dbReference>
<evidence type="ECO:0000259" key="1">
    <source>
        <dbReference type="Pfam" id="PF01261"/>
    </source>
</evidence>
<reference evidence="3" key="1">
    <citation type="submission" date="2016-11" db="EMBL/GenBank/DDBJ databases">
        <authorList>
            <person name="Varghese N."/>
            <person name="Submissions S."/>
        </authorList>
    </citation>
    <scope>NUCLEOTIDE SEQUENCE [LARGE SCALE GENOMIC DNA]</scope>
    <source>
        <strain evidence="3">DSM 17539</strain>
    </source>
</reference>
<proteinExistence type="predicted"/>
<dbReference type="InterPro" id="IPR050312">
    <property type="entry name" value="IolE/XylAMocC-like"/>
</dbReference>
<dbReference type="OrthoDB" id="9798407at2"/>
<organism evidence="2 3">
    <name type="scientific">Arenibacter palladensis</name>
    <dbReference type="NCBI Taxonomy" id="237373"/>
    <lineage>
        <taxon>Bacteria</taxon>
        <taxon>Pseudomonadati</taxon>
        <taxon>Bacteroidota</taxon>
        <taxon>Flavobacteriia</taxon>
        <taxon>Flavobacteriales</taxon>
        <taxon>Flavobacteriaceae</taxon>
        <taxon>Arenibacter</taxon>
    </lineage>
</organism>
<dbReference type="Pfam" id="PF01261">
    <property type="entry name" value="AP_endonuc_2"/>
    <property type="match status" value="1"/>
</dbReference>
<dbReference type="AlphaFoldDB" id="A0A1M5CVE5"/>
<dbReference type="InterPro" id="IPR013022">
    <property type="entry name" value="Xyl_isomerase-like_TIM-brl"/>
</dbReference>
<feature type="domain" description="Xylose isomerase-like TIM barrel" evidence="1">
    <location>
        <begin position="129"/>
        <end position="277"/>
    </location>
</feature>
<evidence type="ECO:0000313" key="2">
    <source>
        <dbReference type="EMBL" id="SHF58731.1"/>
    </source>
</evidence>
<sequence length="301" mass="33201">MMKIANAPCSWGALEFDLEEKSEEIGFEQVLDEIEETGYIGTELGDWGYMPTTPSLLKSELDKRHLDLLGAFVPVALAKAANHDAGVVSALKVAELMFNAGFKNSFIVLADDNGTVPERTKNAGRITSAMGLTEEQWKVYATGAEKIAKAVKDAYGIRTVFHHHCAGYVETPEEIDKLMTLTDPQLLGLCLDMGHYAFGGGDPVKALKKYGKRIWHVHFKDYSPEAAKASREANGDYFDAIKRGVFCELGKGSVDFQSIVKLLEEMKYNDWIVVEQDILPGMGNPKICAKANRDFIKSLGL</sequence>